<dbReference type="AlphaFoldDB" id="I3ZGE8"/>
<dbReference type="InterPro" id="IPR017799">
    <property type="entry name" value="Tscrpt_reg_PadR_acidobac-type"/>
</dbReference>
<gene>
    <name evidence="2" type="ordered locus">Terro_2033</name>
    <name evidence="3" type="ordered locus">Terro_2400</name>
</gene>
<dbReference type="OrthoDB" id="121167at2"/>
<dbReference type="Proteomes" id="UP000006056">
    <property type="component" value="Chromosome"/>
</dbReference>
<accession>I3ZGE8</accession>
<dbReference type="Gene3D" id="1.10.10.10">
    <property type="entry name" value="Winged helix-like DNA-binding domain superfamily/Winged helix DNA-binding domain"/>
    <property type="match status" value="1"/>
</dbReference>
<keyword evidence="4" id="KW-1185">Reference proteome</keyword>
<proteinExistence type="predicted"/>
<dbReference type="EMBL" id="CP003379">
    <property type="protein sequence ID" value="AFL88316.1"/>
    <property type="molecule type" value="Genomic_DNA"/>
</dbReference>
<evidence type="ECO:0000259" key="1">
    <source>
        <dbReference type="Pfam" id="PF03551"/>
    </source>
</evidence>
<dbReference type="STRING" id="926566.Terro_2033"/>
<dbReference type="HOGENOM" id="CLU_063440_3_3_0"/>
<dbReference type="eggNOG" id="COG1695">
    <property type="taxonomic scope" value="Bacteria"/>
</dbReference>
<reference evidence="2 4" key="1">
    <citation type="submission" date="2012-06" db="EMBL/GenBank/DDBJ databases">
        <title>Complete genome of Terriglobus roseus DSM 18391.</title>
        <authorList>
            <consortium name="US DOE Joint Genome Institute (JGI-PGF)"/>
            <person name="Lucas S."/>
            <person name="Copeland A."/>
            <person name="Lapidus A."/>
            <person name="Glavina del Rio T."/>
            <person name="Dalin E."/>
            <person name="Tice H."/>
            <person name="Bruce D."/>
            <person name="Goodwin L."/>
            <person name="Pitluck S."/>
            <person name="Peters L."/>
            <person name="Mikhailova N."/>
            <person name="Munk A.C.C."/>
            <person name="Kyrpides N."/>
            <person name="Mavromatis K."/>
            <person name="Ivanova N."/>
            <person name="Brettin T."/>
            <person name="Detter J.C."/>
            <person name="Han C."/>
            <person name="Larimer F."/>
            <person name="Land M."/>
            <person name="Hauser L."/>
            <person name="Markowitz V."/>
            <person name="Cheng J.-F."/>
            <person name="Hugenholtz P."/>
            <person name="Woyke T."/>
            <person name="Wu D."/>
            <person name="Brambilla E."/>
            <person name="Klenk H.-P."/>
            <person name="Eisen J.A."/>
        </authorList>
    </citation>
    <scope>NUCLEOTIDE SEQUENCE [LARGE SCALE GENOMIC DNA]</scope>
    <source>
        <strain evidence="2">DSM 18391</strain>
        <strain evidence="4">DSM 18391 / NRRL B-41598 / KBS 63</strain>
    </source>
</reference>
<evidence type="ECO:0000313" key="2">
    <source>
        <dbReference type="EMBL" id="AFL88316.1"/>
    </source>
</evidence>
<dbReference type="NCBIfam" id="TIGR03433">
    <property type="entry name" value="padR_acidobact"/>
    <property type="match status" value="1"/>
</dbReference>
<dbReference type="SUPFAM" id="SSF46785">
    <property type="entry name" value="Winged helix' DNA-binding domain"/>
    <property type="match status" value="1"/>
</dbReference>
<dbReference type="KEGG" id="trs:Terro_2033"/>
<dbReference type="PATRIC" id="fig|926566.3.peg.2010"/>
<dbReference type="EMBL" id="CP003379">
    <property type="protein sequence ID" value="AFL88658.1"/>
    <property type="molecule type" value="Genomic_DNA"/>
</dbReference>
<dbReference type="InterPro" id="IPR036390">
    <property type="entry name" value="WH_DNA-bd_sf"/>
</dbReference>
<sequence length="114" mass="12543">MAPSTDLLQGTLDVLILKTLAHAPMHGWGIASRIQQISEDVLQVGQGSLYPALHRLEYKGWIEASWGASDNNRRAKFYALTPVGKKQLRAEIEQWTRLSAAVSLILGATAEQFA</sequence>
<dbReference type="PANTHER" id="PTHR33169">
    <property type="entry name" value="PADR-FAMILY TRANSCRIPTIONAL REGULATOR"/>
    <property type="match status" value="1"/>
</dbReference>
<dbReference type="InterPro" id="IPR052509">
    <property type="entry name" value="Metal_resp_DNA-bind_regulator"/>
</dbReference>
<evidence type="ECO:0000313" key="4">
    <source>
        <dbReference type="Proteomes" id="UP000006056"/>
    </source>
</evidence>
<evidence type="ECO:0000313" key="3">
    <source>
        <dbReference type="EMBL" id="AFL88658.1"/>
    </source>
</evidence>
<name>I3ZGE8_TERRK</name>
<dbReference type="InterPro" id="IPR005149">
    <property type="entry name" value="Tscrpt_reg_PadR_N"/>
</dbReference>
<organism evidence="2 4">
    <name type="scientific">Terriglobus roseus (strain DSM 18391 / NRRL B-41598 / KBS 63)</name>
    <dbReference type="NCBI Taxonomy" id="926566"/>
    <lineage>
        <taxon>Bacteria</taxon>
        <taxon>Pseudomonadati</taxon>
        <taxon>Acidobacteriota</taxon>
        <taxon>Terriglobia</taxon>
        <taxon>Terriglobales</taxon>
        <taxon>Acidobacteriaceae</taxon>
        <taxon>Terriglobus</taxon>
    </lineage>
</organism>
<protein>
    <submittedName>
        <fullName evidence="2">Transcriptional regulator, PadR-family</fullName>
    </submittedName>
</protein>
<feature type="domain" description="Transcription regulator PadR N-terminal" evidence="1">
    <location>
        <begin position="16"/>
        <end position="89"/>
    </location>
</feature>
<dbReference type="InterPro" id="IPR036388">
    <property type="entry name" value="WH-like_DNA-bd_sf"/>
</dbReference>
<dbReference type="PANTHER" id="PTHR33169:SF14">
    <property type="entry name" value="TRANSCRIPTIONAL REGULATOR RV3488"/>
    <property type="match status" value="1"/>
</dbReference>
<dbReference type="KEGG" id="trs:Terro_2400"/>
<dbReference type="Pfam" id="PF03551">
    <property type="entry name" value="PadR"/>
    <property type="match status" value="1"/>
</dbReference>
<dbReference type="RefSeq" id="WP_014785885.1">
    <property type="nucleotide sequence ID" value="NC_018014.1"/>
</dbReference>